<dbReference type="GO" id="GO:0016874">
    <property type="term" value="F:ligase activity"/>
    <property type="evidence" value="ECO:0007669"/>
    <property type="project" value="UniProtKB-KW"/>
</dbReference>
<dbReference type="Proteomes" id="UP001152795">
    <property type="component" value="Unassembled WGS sequence"/>
</dbReference>
<keyword evidence="1" id="KW-0175">Coiled coil</keyword>
<dbReference type="AlphaFoldDB" id="A0A6S7FJ96"/>
<keyword evidence="4" id="KW-1185">Reference proteome</keyword>
<feature type="compositionally biased region" description="Basic and acidic residues" evidence="2">
    <location>
        <begin position="103"/>
        <end position="124"/>
    </location>
</feature>
<feature type="compositionally biased region" description="Basic and acidic residues" evidence="2">
    <location>
        <begin position="252"/>
        <end position="263"/>
    </location>
</feature>
<sequence length="307" mass="35893">MEKEQQEKEQQMRKLAAELELTKQRTEEARKVAELNKSRAENAERQLVEDYQSLNLSAKEKLTERDVQAYKYWLIDYAREDCFESLVDWVELRVQVIGEAREETEGFGKKNEERGNKNRDERPRFRGFNTRFSTRHCIVSTCKQDHPPWVCDAFKRLPVQKRKELISKSSRCYRCLAAGHHSKDCRKARKCGVDGCQSNNHSSYLHESTPQNGKTNARQQLEPDAPTFYPRQPPAQEARTEQSGRMDINNQQRDESSTQERTHKTIKTYRNLTSVKGDQPRRNMQLKTMNLLALILHTSQASNVYIV</sequence>
<evidence type="ECO:0000256" key="2">
    <source>
        <dbReference type="SAM" id="MobiDB-lite"/>
    </source>
</evidence>
<comment type="caution">
    <text evidence="3">The sequence shown here is derived from an EMBL/GenBank/DDBJ whole genome shotgun (WGS) entry which is preliminary data.</text>
</comment>
<evidence type="ECO:0000313" key="4">
    <source>
        <dbReference type="Proteomes" id="UP001152795"/>
    </source>
</evidence>
<evidence type="ECO:0000313" key="3">
    <source>
        <dbReference type="EMBL" id="CAB3979755.1"/>
    </source>
</evidence>
<dbReference type="InterPro" id="IPR001878">
    <property type="entry name" value="Znf_CCHC"/>
</dbReference>
<dbReference type="OrthoDB" id="5984724at2759"/>
<name>A0A6S7FJ96_PARCT</name>
<dbReference type="EMBL" id="CACRXK020000225">
    <property type="protein sequence ID" value="CAB3979755.1"/>
    <property type="molecule type" value="Genomic_DNA"/>
</dbReference>
<protein>
    <submittedName>
        <fullName evidence="3">E3 ubiquitin- ligase DZIP3</fullName>
    </submittedName>
</protein>
<dbReference type="GO" id="GO:0008270">
    <property type="term" value="F:zinc ion binding"/>
    <property type="evidence" value="ECO:0007669"/>
    <property type="project" value="InterPro"/>
</dbReference>
<dbReference type="InterPro" id="IPR036875">
    <property type="entry name" value="Znf_CCHC_sf"/>
</dbReference>
<dbReference type="GO" id="GO:0003676">
    <property type="term" value="F:nucleic acid binding"/>
    <property type="evidence" value="ECO:0007669"/>
    <property type="project" value="InterPro"/>
</dbReference>
<gene>
    <name evidence="3" type="ORF">PACLA_8A053946</name>
</gene>
<accession>A0A6S7FJ96</accession>
<dbReference type="SUPFAM" id="SSF57756">
    <property type="entry name" value="Retrovirus zinc finger-like domains"/>
    <property type="match status" value="1"/>
</dbReference>
<evidence type="ECO:0000256" key="1">
    <source>
        <dbReference type="SAM" id="Coils"/>
    </source>
</evidence>
<proteinExistence type="predicted"/>
<feature type="region of interest" description="Disordered" evidence="2">
    <location>
        <begin position="103"/>
        <end position="125"/>
    </location>
</feature>
<feature type="coiled-coil region" evidence="1">
    <location>
        <begin position="1"/>
        <end position="43"/>
    </location>
</feature>
<keyword evidence="3" id="KW-0436">Ligase</keyword>
<dbReference type="PROSITE" id="PS50158">
    <property type="entry name" value="ZF_CCHC"/>
    <property type="match status" value="1"/>
</dbReference>
<organism evidence="3 4">
    <name type="scientific">Paramuricea clavata</name>
    <name type="common">Red gorgonian</name>
    <name type="synonym">Violescent sea-whip</name>
    <dbReference type="NCBI Taxonomy" id="317549"/>
    <lineage>
        <taxon>Eukaryota</taxon>
        <taxon>Metazoa</taxon>
        <taxon>Cnidaria</taxon>
        <taxon>Anthozoa</taxon>
        <taxon>Octocorallia</taxon>
        <taxon>Malacalcyonacea</taxon>
        <taxon>Plexauridae</taxon>
        <taxon>Paramuricea</taxon>
    </lineage>
</organism>
<dbReference type="PANTHER" id="PTHR47331">
    <property type="entry name" value="PHD-TYPE DOMAIN-CONTAINING PROTEIN"/>
    <property type="match status" value="1"/>
</dbReference>
<feature type="region of interest" description="Disordered" evidence="2">
    <location>
        <begin position="224"/>
        <end position="266"/>
    </location>
</feature>
<reference evidence="3" key="1">
    <citation type="submission" date="2020-04" db="EMBL/GenBank/DDBJ databases">
        <authorList>
            <person name="Alioto T."/>
            <person name="Alioto T."/>
            <person name="Gomez Garrido J."/>
        </authorList>
    </citation>
    <scope>NUCLEOTIDE SEQUENCE</scope>
    <source>
        <strain evidence="3">A484AB</strain>
    </source>
</reference>